<evidence type="ECO:0000256" key="8">
    <source>
        <dbReference type="ARBA" id="ARBA00023242"/>
    </source>
</evidence>
<feature type="domain" description="C2H2-type" evidence="13">
    <location>
        <begin position="9"/>
        <end position="36"/>
    </location>
</feature>
<comment type="similarity">
    <text evidence="9">Belongs to the pacC/RIM101 family.</text>
</comment>
<dbReference type="PROSITE" id="PS00028">
    <property type="entry name" value="ZINC_FINGER_C2H2_1"/>
    <property type="match status" value="2"/>
</dbReference>
<dbReference type="GO" id="GO:0005737">
    <property type="term" value="C:cytoplasm"/>
    <property type="evidence" value="ECO:0007669"/>
    <property type="project" value="TreeGrafter"/>
</dbReference>
<feature type="domain" description="C2H2-type" evidence="13">
    <location>
        <begin position="37"/>
        <end position="66"/>
    </location>
</feature>
<dbReference type="FunFam" id="3.30.160.60:FF:000072">
    <property type="entry name" value="zinc finger protein 143 isoform X1"/>
    <property type="match status" value="1"/>
</dbReference>
<accession>A0A1G4KJ86</accession>
<dbReference type="AlphaFoldDB" id="A0A1G4KJ86"/>
<dbReference type="PANTHER" id="PTHR47428:SF1">
    <property type="entry name" value="REGULATORY PROTEIN MIG1-RELATED"/>
    <property type="match status" value="1"/>
</dbReference>
<evidence type="ECO:0000256" key="11">
    <source>
        <dbReference type="PROSITE-ProRule" id="PRU00042"/>
    </source>
</evidence>
<keyword evidence="6" id="KW-0805">Transcription regulation</keyword>
<evidence type="ECO:0000256" key="4">
    <source>
        <dbReference type="ARBA" id="ARBA00022771"/>
    </source>
</evidence>
<evidence type="ECO:0000256" key="9">
    <source>
        <dbReference type="ARBA" id="ARBA00038089"/>
    </source>
</evidence>
<keyword evidence="7" id="KW-0804">Transcription</keyword>
<dbReference type="Proteomes" id="UP000191144">
    <property type="component" value="Chromosome H"/>
</dbReference>
<evidence type="ECO:0000256" key="6">
    <source>
        <dbReference type="ARBA" id="ARBA00023015"/>
    </source>
</evidence>
<evidence type="ECO:0000313" key="15">
    <source>
        <dbReference type="Proteomes" id="UP000191144"/>
    </source>
</evidence>
<keyword evidence="8" id="KW-0539">Nucleus</keyword>
<evidence type="ECO:0000259" key="13">
    <source>
        <dbReference type="PROSITE" id="PS50157"/>
    </source>
</evidence>
<dbReference type="FunFam" id="3.30.160.60:FF:000340">
    <property type="entry name" value="zinc finger protein 473 isoform X1"/>
    <property type="match status" value="1"/>
</dbReference>
<dbReference type="PANTHER" id="PTHR47428">
    <property type="entry name" value="REGULATORY PROTEIN MIG1-RELATED"/>
    <property type="match status" value="1"/>
</dbReference>
<dbReference type="GO" id="GO:0005634">
    <property type="term" value="C:nucleus"/>
    <property type="evidence" value="ECO:0007669"/>
    <property type="project" value="UniProtKB-SubCell"/>
</dbReference>
<gene>
    <name evidence="14" type="ORF">LAME_0H19614G</name>
</gene>
<keyword evidence="15" id="KW-1185">Reference proteome</keyword>
<dbReference type="InterPro" id="IPR051007">
    <property type="entry name" value="creA/MIG_C2H2-ZnF"/>
</dbReference>
<feature type="region of interest" description="Disordered" evidence="12">
    <location>
        <begin position="164"/>
        <end position="183"/>
    </location>
</feature>
<dbReference type="InterPro" id="IPR013087">
    <property type="entry name" value="Znf_C2H2_type"/>
</dbReference>
<dbReference type="SUPFAM" id="SSF57667">
    <property type="entry name" value="beta-beta-alpha zinc fingers"/>
    <property type="match status" value="1"/>
</dbReference>
<dbReference type="GO" id="GO:0000978">
    <property type="term" value="F:RNA polymerase II cis-regulatory region sequence-specific DNA binding"/>
    <property type="evidence" value="ECO:0007669"/>
    <property type="project" value="TreeGrafter"/>
</dbReference>
<dbReference type="PROSITE" id="PS50157">
    <property type="entry name" value="ZINC_FINGER_C2H2_2"/>
    <property type="match status" value="2"/>
</dbReference>
<evidence type="ECO:0000256" key="1">
    <source>
        <dbReference type="ARBA" id="ARBA00004123"/>
    </source>
</evidence>
<sequence>MSDTDPRPFKCETCGKGFHRMEHKRRHIRTHTGEKPHHCNFPGCVKRFSRSDELKRHLRTHVSTSRRKGRNRSDSASLAEHHPVVIHQLPPIHAPTATVARSMASYPSIPSIVSPVVSPAVSPVISPIMTPNIATPGSTHLLQQAAFPACHSFLSSTASSVSSVFSHDSLDTPTSLASSPDLRHSLKPPVTASIILPSVPTASPQNSALPAPVASACAPTVLDRSRTLPLARPQVRGRNAQRVKFQLTDDDDSDTSQTTEVRLPPLRCMLDNIQSFQER</sequence>
<dbReference type="Pfam" id="PF00096">
    <property type="entry name" value="zf-C2H2"/>
    <property type="match status" value="1"/>
</dbReference>
<keyword evidence="4 11" id="KW-0863">Zinc-finger</keyword>
<dbReference type="SMART" id="SM00355">
    <property type="entry name" value="ZnF_C2H2"/>
    <property type="match status" value="2"/>
</dbReference>
<evidence type="ECO:0000313" key="14">
    <source>
        <dbReference type="EMBL" id="SCV04587.1"/>
    </source>
</evidence>
<comment type="subcellular location">
    <subcellularLocation>
        <location evidence="1">Nucleus</location>
    </subcellularLocation>
</comment>
<evidence type="ECO:0000256" key="10">
    <source>
        <dbReference type="ARBA" id="ARBA00039490"/>
    </source>
</evidence>
<keyword evidence="2" id="KW-0479">Metal-binding</keyword>
<dbReference type="EMBL" id="LT598480">
    <property type="protein sequence ID" value="SCV04587.1"/>
    <property type="molecule type" value="Genomic_DNA"/>
</dbReference>
<dbReference type="GO" id="GO:0000981">
    <property type="term" value="F:DNA-binding transcription factor activity, RNA polymerase II-specific"/>
    <property type="evidence" value="ECO:0007669"/>
    <property type="project" value="UniProtKB-ARBA"/>
</dbReference>
<reference evidence="15" key="1">
    <citation type="submission" date="2016-03" db="EMBL/GenBank/DDBJ databases">
        <authorList>
            <person name="Devillers Hugo."/>
        </authorList>
    </citation>
    <scope>NUCLEOTIDE SEQUENCE [LARGE SCALE GENOMIC DNA]</scope>
</reference>
<feature type="region of interest" description="Disordered" evidence="12">
    <location>
        <begin position="60"/>
        <end position="82"/>
    </location>
</feature>
<dbReference type="InterPro" id="IPR036236">
    <property type="entry name" value="Znf_C2H2_sf"/>
</dbReference>
<keyword evidence="3" id="KW-0677">Repeat</keyword>
<organism evidence="14 15">
    <name type="scientific">Lachancea meyersii CBS 8951</name>
    <dbReference type="NCBI Taxonomy" id="1266667"/>
    <lineage>
        <taxon>Eukaryota</taxon>
        <taxon>Fungi</taxon>
        <taxon>Dikarya</taxon>
        <taxon>Ascomycota</taxon>
        <taxon>Saccharomycotina</taxon>
        <taxon>Saccharomycetes</taxon>
        <taxon>Saccharomycetales</taxon>
        <taxon>Saccharomycetaceae</taxon>
        <taxon>Lachancea</taxon>
    </lineage>
</organism>
<evidence type="ECO:0000256" key="12">
    <source>
        <dbReference type="SAM" id="MobiDB-lite"/>
    </source>
</evidence>
<evidence type="ECO:0000256" key="3">
    <source>
        <dbReference type="ARBA" id="ARBA00022737"/>
    </source>
</evidence>
<evidence type="ECO:0000256" key="7">
    <source>
        <dbReference type="ARBA" id="ARBA00023163"/>
    </source>
</evidence>
<name>A0A1G4KJ86_9SACH</name>
<evidence type="ECO:0000256" key="5">
    <source>
        <dbReference type="ARBA" id="ARBA00022833"/>
    </source>
</evidence>
<dbReference type="Gene3D" id="3.30.160.60">
    <property type="entry name" value="Classic Zinc Finger"/>
    <property type="match status" value="2"/>
</dbReference>
<feature type="compositionally biased region" description="Basic residues" evidence="12">
    <location>
        <begin position="60"/>
        <end position="70"/>
    </location>
</feature>
<keyword evidence="5" id="KW-0862">Zinc</keyword>
<evidence type="ECO:0000256" key="2">
    <source>
        <dbReference type="ARBA" id="ARBA00022723"/>
    </source>
</evidence>
<dbReference type="GO" id="GO:0008270">
    <property type="term" value="F:zinc ion binding"/>
    <property type="evidence" value="ECO:0007669"/>
    <property type="project" value="UniProtKB-KW"/>
</dbReference>
<proteinExistence type="inferred from homology"/>
<protein>
    <recommendedName>
        <fullName evidence="10">pH-response transcription factor pacC/RIM101</fullName>
    </recommendedName>
</protein>
<dbReference type="GO" id="GO:0000433">
    <property type="term" value="P:carbon catabolite repression of transcription from RNA polymerase II promoter by glucose"/>
    <property type="evidence" value="ECO:0007669"/>
    <property type="project" value="TreeGrafter"/>
</dbReference>
<dbReference type="OrthoDB" id="654211at2759"/>